<accession>A0A3B0XPB2</accession>
<feature type="compositionally biased region" description="Basic residues" evidence="1">
    <location>
        <begin position="76"/>
        <end position="85"/>
    </location>
</feature>
<gene>
    <name evidence="2" type="ORF">MNBD_GAMMA09-2567</name>
</gene>
<reference evidence="2" key="1">
    <citation type="submission" date="2018-06" db="EMBL/GenBank/DDBJ databases">
        <authorList>
            <person name="Zhirakovskaya E."/>
        </authorList>
    </citation>
    <scope>NUCLEOTIDE SEQUENCE</scope>
</reference>
<dbReference type="AlphaFoldDB" id="A0A3B0XPB2"/>
<evidence type="ECO:0000256" key="1">
    <source>
        <dbReference type="SAM" id="MobiDB-lite"/>
    </source>
</evidence>
<dbReference type="Gene3D" id="2.40.50.140">
    <property type="entry name" value="Nucleic acid-binding proteins"/>
    <property type="match status" value="1"/>
</dbReference>
<feature type="compositionally biased region" description="Low complexity" evidence="1">
    <location>
        <begin position="65"/>
        <end position="75"/>
    </location>
</feature>
<protein>
    <submittedName>
        <fullName evidence="2">Uncharacterized protein</fullName>
    </submittedName>
</protein>
<dbReference type="InterPro" id="IPR012340">
    <property type="entry name" value="NA-bd_OB-fold"/>
</dbReference>
<organism evidence="2">
    <name type="scientific">hydrothermal vent metagenome</name>
    <dbReference type="NCBI Taxonomy" id="652676"/>
    <lineage>
        <taxon>unclassified sequences</taxon>
        <taxon>metagenomes</taxon>
        <taxon>ecological metagenomes</taxon>
    </lineage>
</organism>
<name>A0A3B0XPB2_9ZZZZ</name>
<feature type="region of interest" description="Disordered" evidence="1">
    <location>
        <begin position="65"/>
        <end position="85"/>
    </location>
</feature>
<sequence length="85" mass="9800">MQTVVKKWFRDKEYGFLDNGSGPDIIVRKADLIKCQYLKVGTSVEFECYAEKNGLTARKVHIAKQSNQNNQQNRNTKPHHFGVMT</sequence>
<evidence type="ECO:0000313" key="2">
    <source>
        <dbReference type="EMBL" id="VAW70138.1"/>
    </source>
</evidence>
<dbReference type="SUPFAM" id="SSF50249">
    <property type="entry name" value="Nucleic acid-binding proteins"/>
    <property type="match status" value="1"/>
</dbReference>
<proteinExistence type="predicted"/>
<dbReference type="EMBL" id="UOFI01000188">
    <property type="protein sequence ID" value="VAW70138.1"/>
    <property type="molecule type" value="Genomic_DNA"/>
</dbReference>